<accession>A0A964BSP9</accession>
<dbReference type="Pfam" id="PF00072">
    <property type="entry name" value="Response_reg"/>
    <property type="match status" value="1"/>
</dbReference>
<reference evidence="11" key="1">
    <citation type="journal article" date="2021" name="Antonie Van Leeuwenhoek">
        <title>Draft genome and description of Waterburya agarophytonicola gen. nov. sp. nov. (Pleurocapsales, Cyanobacteria): a seaweed symbiont.</title>
        <authorList>
            <person name="Bonthond G."/>
            <person name="Shalygin S."/>
            <person name="Bayer T."/>
            <person name="Weinberger F."/>
        </authorList>
    </citation>
    <scope>NUCLEOTIDE SEQUENCE</scope>
    <source>
        <strain evidence="11">KI4</strain>
    </source>
</reference>
<gene>
    <name evidence="11" type="ORF">I4641_17505</name>
</gene>
<dbReference type="InterPro" id="IPR036890">
    <property type="entry name" value="HATPase_C_sf"/>
</dbReference>
<dbReference type="SMART" id="SM00448">
    <property type="entry name" value="REC"/>
    <property type="match status" value="1"/>
</dbReference>
<evidence type="ECO:0000256" key="2">
    <source>
        <dbReference type="ARBA" id="ARBA00012438"/>
    </source>
</evidence>
<dbReference type="CDD" id="cd19920">
    <property type="entry name" value="REC_PA4781-like"/>
    <property type="match status" value="1"/>
</dbReference>
<dbReference type="SUPFAM" id="SSF55874">
    <property type="entry name" value="ATPase domain of HSP90 chaperone/DNA topoisomerase II/histidine kinase"/>
    <property type="match status" value="1"/>
</dbReference>
<evidence type="ECO:0000256" key="8">
    <source>
        <dbReference type="PROSITE-ProRule" id="PRU00169"/>
    </source>
</evidence>
<dbReference type="PANTHER" id="PTHR41523:SF8">
    <property type="entry name" value="ETHYLENE RESPONSE SENSOR PROTEIN"/>
    <property type="match status" value="1"/>
</dbReference>
<keyword evidence="9" id="KW-0175">Coiled coil</keyword>
<evidence type="ECO:0000256" key="4">
    <source>
        <dbReference type="ARBA" id="ARBA00022679"/>
    </source>
</evidence>
<keyword evidence="6" id="KW-0418">Kinase</keyword>
<dbReference type="Gene3D" id="3.40.50.2300">
    <property type="match status" value="1"/>
</dbReference>
<dbReference type="GO" id="GO:0000160">
    <property type="term" value="P:phosphorelay signal transduction system"/>
    <property type="evidence" value="ECO:0007669"/>
    <property type="project" value="InterPro"/>
</dbReference>
<dbReference type="GO" id="GO:0005524">
    <property type="term" value="F:ATP binding"/>
    <property type="evidence" value="ECO:0007669"/>
    <property type="project" value="UniProtKB-KW"/>
</dbReference>
<dbReference type="InterPro" id="IPR011495">
    <property type="entry name" value="Sig_transdc_His_kin_sub2_dim/P"/>
</dbReference>
<evidence type="ECO:0000313" key="11">
    <source>
        <dbReference type="EMBL" id="MCC0178770.1"/>
    </source>
</evidence>
<evidence type="ECO:0000313" key="12">
    <source>
        <dbReference type="Proteomes" id="UP000729733"/>
    </source>
</evidence>
<feature type="coiled-coil region" evidence="9">
    <location>
        <begin position="159"/>
        <end position="193"/>
    </location>
</feature>
<dbReference type="InterPro" id="IPR001789">
    <property type="entry name" value="Sig_transdc_resp-reg_receiver"/>
</dbReference>
<name>A0A964BSP9_9CYAN</name>
<proteinExistence type="predicted"/>
<evidence type="ECO:0000259" key="10">
    <source>
        <dbReference type="PROSITE" id="PS50110"/>
    </source>
</evidence>
<feature type="modified residue" description="4-aspartylphosphate" evidence="8">
    <location>
        <position position="69"/>
    </location>
</feature>
<evidence type="ECO:0000256" key="9">
    <source>
        <dbReference type="SAM" id="Coils"/>
    </source>
</evidence>
<dbReference type="Gene3D" id="3.30.565.10">
    <property type="entry name" value="Histidine kinase-like ATPase, C-terminal domain"/>
    <property type="match status" value="1"/>
</dbReference>
<dbReference type="Pfam" id="PF07568">
    <property type="entry name" value="HisKA_2"/>
    <property type="match status" value="1"/>
</dbReference>
<comment type="catalytic activity">
    <reaction evidence="1">
        <text>ATP + protein L-histidine = ADP + protein N-phospho-L-histidine.</text>
        <dbReference type="EC" id="2.7.13.3"/>
    </reaction>
</comment>
<dbReference type="InterPro" id="IPR003594">
    <property type="entry name" value="HATPase_dom"/>
</dbReference>
<dbReference type="Proteomes" id="UP000729733">
    <property type="component" value="Unassembled WGS sequence"/>
</dbReference>
<keyword evidence="4" id="KW-0808">Transferase</keyword>
<dbReference type="PROSITE" id="PS50110">
    <property type="entry name" value="RESPONSE_REGULATORY"/>
    <property type="match status" value="1"/>
</dbReference>
<dbReference type="EMBL" id="JADWDC010000054">
    <property type="protein sequence ID" value="MCC0178770.1"/>
    <property type="molecule type" value="Genomic_DNA"/>
</dbReference>
<evidence type="ECO:0000256" key="7">
    <source>
        <dbReference type="ARBA" id="ARBA00022840"/>
    </source>
</evidence>
<dbReference type="GO" id="GO:0004673">
    <property type="term" value="F:protein histidine kinase activity"/>
    <property type="evidence" value="ECO:0007669"/>
    <property type="project" value="UniProtKB-EC"/>
</dbReference>
<evidence type="ECO:0000256" key="5">
    <source>
        <dbReference type="ARBA" id="ARBA00022741"/>
    </source>
</evidence>
<evidence type="ECO:0000256" key="6">
    <source>
        <dbReference type="ARBA" id="ARBA00022777"/>
    </source>
</evidence>
<comment type="caution">
    <text evidence="11">The sequence shown here is derived from an EMBL/GenBank/DDBJ whole genome shotgun (WGS) entry which is preliminary data.</text>
</comment>
<dbReference type="Gene3D" id="3.30.450.20">
    <property type="entry name" value="PAS domain"/>
    <property type="match status" value="1"/>
</dbReference>
<keyword evidence="12" id="KW-1185">Reference proteome</keyword>
<evidence type="ECO:0000256" key="3">
    <source>
        <dbReference type="ARBA" id="ARBA00022553"/>
    </source>
</evidence>
<protein>
    <recommendedName>
        <fullName evidence="2">histidine kinase</fullName>
        <ecNumber evidence="2">2.7.13.3</ecNumber>
    </recommendedName>
</protein>
<dbReference type="PANTHER" id="PTHR41523">
    <property type="entry name" value="TWO-COMPONENT SYSTEM SENSOR PROTEIN"/>
    <property type="match status" value="1"/>
</dbReference>
<keyword evidence="5" id="KW-0547">Nucleotide-binding</keyword>
<dbReference type="SMART" id="SM00387">
    <property type="entry name" value="HATPase_c"/>
    <property type="match status" value="1"/>
</dbReference>
<dbReference type="RefSeq" id="WP_229641871.1">
    <property type="nucleotide sequence ID" value="NZ_JADWDC010000054.1"/>
</dbReference>
<keyword evidence="7" id="KW-0067">ATP-binding</keyword>
<evidence type="ECO:0000256" key="1">
    <source>
        <dbReference type="ARBA" id="ARBA00000085"/>
    </source>
</evidence>
<organism evidence="11 12">
    <name type="scientific">Waterburya agarophytonicola KI4</name>
    <dbReference type="NCBI Taxonomy" id="2874699"/>
    <lineage>
        <taxon>Bacteria</taxon>
        <taxon>Bacillati</taxon>
        <taxon>Cyanobacteriota</taxon>
        <taxon>Cyanophyceae</taxon>
        <taxon>Pleurocapsales</taxon>
        <taxon>Hyellaceae</taxon>
        <taxon>Waterburya</taxon>
        <taxon>Waterburya agarophytonicola</taxon>
    </lineage>
</organism>
<dbReference type="AlphaFoldDB" id="A0A964BSP9"/>
<feature type="domain" description="Response regulatory" evidence="10">
    <location>
        <begin position="20"/>
        <end position="136"/>
    </location>
</feature>
<dbReference type="Pfam" id="PF02518">
    <property type="entry name" value="HATPase_c"/>
    <property type="match status" value="1"/>
</dbReference>
<dbReference type="InterPro" id="IPR011006">
    <property type="entry name" value="CheY-like_superfamily"/>
</dbReference>
<keyword evidence="3 8" id="KW-0597">Phosphoprotein</keyword>
<dbReference type="SUPFAM" id="SSF52172">
    <property type="entry name" value="CheY-like"/>
    <property type="match status" value="1"/>
</dbReference>
<sequence length="438" mass="50103">MTQTLSTHGFNFNFDLKDHNILIVDDNPTNLSVIVDFLESSGLTVLVSQDGESSLKRAKYAKPGIILLDVLMPGIDGYETCSQLKSDPETQDIPVIFMTALSSTEDKLKGFEMGAVDYVTKPIQPAEVLARIKLHLKLRYMTQTLSRQNEVLTAEIERRKRIQSRLDKINSKLKQEVQERIAAQKALKDLNLELEQRVKRRTVLLAKSNHKLQREIVERRQAETQLKKSLIEKEVLLKEIYHRVKNNLLVISSLIEIQSSCIEDPQIIRILKNSQDRIYSMALVHEQLYRSENLKEIDLGLYIKALLEKISSSHVNLDEKINFIVDTQEIHLNIETANSCGLIVNELVTNALEHAFVDRDRGSIWLILKRGNDRKILLTIKDNGKGLAPDFNFLEAESLALRLVRILIRQLEGEMELDLDGGTGFKITFSELDYSDRF</sequence>
<dbReference type="EC" id="2.7.13.3" evidence="2"/>